<feature type="compositionally biased region" description="Polar residues" evidence="3">
    <location>
        <begin position="279"/>
        <end position="288"/>
    </location>
</feature>
<evidence type="ECO:0000256" key="1">
    <source>
        <dbReference type="ARBA" id="ARBA00004976"/>
    </source>
</evidence>
<dbReference type="SUPFAM" id="SSF81301">
    <property type="entry name" value="Nucleotidyltransferase"/>
    <property type="match status" value="1"/>
</dbReference>
<dbReference type="PANTHER" id="PTHR47837:SF2">
    <property type="entry name" value="GTP PYROPHOSPHOKINASE YWAC"/>
    <property type="match status" value="1"/>
</dbReference>
<evidence type="ECO:0000256" key="2">
    <source>
        <dbReference type="SAM" id="Coils"/>
    </source>
</evidence>
<organism evidence="5 6">
    <name type="scientific">Anoxynatronum sibiricum</name>
    <dbReference type="NCBI Taxonomy" id="210623"/>
    <lineage>
        <taxon>Bacteria</taxon>
        <taxon>Bacillati</taxon>
        <taxon>Bacillota</taxon>
        <taxon>Clostridia</taxon>
        <taxon>Eubacteriales</taxon>
        <taxon>Clostridiaceae</taxon>
        <taxon>Anoxynatronum</taxon>
    </lineage>
</organism>
<keyword evidence="2" id="KW-0175">Coiled coil</keyword>
<gene>
    <name evidence="5" type="ORF">AAIG11_06425</name>
</gene>
<dbReference type="InterPro" id="IPR043519">
    <property type="entry name" value="NT_sf"/>
</dbReference>
<dbReference type="SMART" id="SM00954">
    <property type="entry name" value="RelA_SpoT"/>
    <property type="match status" value="1"/>
</dbReference>
<dbReference type="InterPro" id="IPR007685">
    <property type="entry name" value="RelA_SpoT"/>
</dbReference>
<comment type="pathway">
    <text evidence="1">Purine metabolism; ppGpp biosynthesis; ppGpp from GTP: step 1/2.</text>
</comment>
<name>A0ABU9VVH7_9CLOT</name>
<evidence type="ECO:0000313" key="6">
    <source>
        <dbReference type="Proteomes" id="UP001407405"/>
    </source>
</evidence>
<reference evidence="5 6" key="1">
    <citation type="submission" date="2024-04" db="EMBL/GenBank/DDBJ databases">
        <title>Genome sequencing and metabolic network reconstruction of aminoacids and betaine degradation by Anoxynatronum sibiricum.</title>
        <authorList>
            <person name="Detkova E.N."/>
            <person name="Boltjanskaja Y.V."/>
            <person name="Mardanov A.V."/>
            <person name="Kevbrin V."/>
        </authorList>
    </citation>
    <scope>NUCLEOTIDE SEQUENCE [LARGE SCALE GENOMIC DNA]</scope>
    <source>
        <strain evidence="5 6">Z-7981</strain>
    </source>
</reference>
<evidence type="ECO:0000313" key="5">
    <source>
        <dbReference type="EMBL" id="MEN1760099.1"/>
    </source>
</evidence>
<feature type="region of interest" description="Disordered" evidence="3">
    <location>
        <begin position="225"/>
        <end position="288"/>
    </location>
</feature>
<feature type="domain" description="RelA/SpoT" evidence="4">
    <location>
        <begin position="58"/>
        <end position="181"/>
    </location>
</feature>
<sequence length="309" mass="35239">MINIEQVNAEQMRTFQKSLTRFMMYYRFGLEEVNTKINILKQEFEYVHDYNPIEHVKSRLKTPESIINKLQRKNYPWSVESIRENIRDIAGIRITCSFVPDIYRVAGMLMQQQDITVVDYKDYIEEPKPNGYQSLHMILQVPVFMSDRMEKVFVEVQIRTIAMDFWASLEHKIYYKYEREVPQQLKDDLKEAADTVAQLDRKMEQIHQEMLRLKASDDELQLHQEAASDCEASENDNVGKNGSGESGHEEACAGKTCQGKEAGGSINTDATGLPVAPASTASNSPLSANSFTLPAELFSLLFSASDQSS</sequence>
<proteinExistence type="predicted"/>
<dbReference type="RefSeq" id="WP_343185418.1">
    <property type="nucleotide sequence ID" value="NZ_JBCITM010000005.1"/>
</dbReference>
<dbReference type="EMBL" id="JBCITM010000005">
    <property type="protein sequence ID" value="MEN1760099.1"/>
    <property type="molecule type" value="Genomic_DNA"/>
</dbReference>
<comment type="caution">
    <text evidence="5">The sequence shown here is derived from an EMBL/GenBank/DDBJ whole genome shotgun (WGS) entry which is preliminary data.</text>
</comment>
<evidence type="ECO:0000256" key="3">
    <source>
        <dbReference type="SAM" id="MobiDB-lite"/>
    </source>
</evidence>
<dbReference type="Gene3D" id="1.10.287.860">
    <property type="entry name" value="Nucleotidyltransferase"/>
    <property type="match status" value="1"/>
</dbReference>
<keyword evidence="6" id="KW-1185">Reference proteome</keyword>
<accession>A0ABU9VVH7</accession>
<feature type="coiled-coil region" evidence="2">
    <location>
        <begin position="189"/>
        <end position="216"/>
    </location>
</feature>
<dbReference type="PANTHER" id="PTHR47837">
    <property type="entry name" value="GTP PYROPHOSPHOKINASE YJBM"/>
    <property type="match status" value="1"/>
</dbReference>
<dbReference type="InterPro" id="IPR052366">
    <property type="entry name" value="GTP_Pyrophosphokinase"/>
</dbReference>
<protein>
    <submittedName>
        <fullName evidence="5">GTP pyrophosphokinase family protein</fullName>
    </submittedName>
</protein>
<dbReference type="Pfam" id="PF04607">
    <property type="entry name" value="RelA_SpoT"/>
    <property type="match status" value="1"/>
</dbReference>
<dbReference type="Gene3D" id="3.30.460.10">
    <property type="entry name" value="Beta Polymerase, domain 2"/>
    <property type="match status" value="1"/>
</dbReference>
<evidence type="ECO:0000259" key="4">
    <source>
        <dbReference type="SMART" id="SM00954"/>
    </source>
</evidence>
<dbReference type="CDD" id="cd05399">
    <property type="entry name" value="NT_Rel-Spo_like"/>
    <property type="match status" value="1"/>
</dbReference>
<dbReference type="Proteomes" id="UP001407405">
    <property type="component" value="Unassembled WGS sequence"/>
</dbReference>